<evidence type="ECO:0000256" key="10">
    <source>
        <dbReference type="ARBA" id="ARBA00040587"/>
    </source>
</evidence>
<keyword evidence="7" id="KW-0520">NAD</keyword>
<dbReference type="Gene3D" id="3.40.605.10">
    <property type="entry name" value="Aldehyde Dehydrogenase, Chain A, domain 1"/>
    <property type="match status" value="1"/>
</dbReference>
<keyword evidence="6 16" id="KW-0560">Oxidoreductase</keyword>
<gene>
    <name evidence="19" type="ORF">H920_02658</name>
</gene>
<dbReference type="PANTHER" id="PTHR43570:SF15">
    <property type="entry name" value="ALDEHYDE DEHYDROGENASE, DIMERIC NADP-PREFERRING"/>
    <property type="match status" value="1"/>
</dbReference>
<dbReference type="GO" id="GO:0006081">
    <property type="term" value="P:aldehyde metabolic process"/>
    <property type="evidence" value="ECO:0007669"/>
    <property type="project" value="InterPro"/>
</dbReference>
<dbReference type="InterPro" id="IPR015590">
    <property type="entry name" value="Aldehyde_DH_dom"/>
</dbReference>
<feature type="region of interest" description="Disordered" evidence="17">
    <location>
        <begin position="513"/>
        <end position="543"/>
    </location>
</feature>
<comment type="catalytic activity">
    <reaction evidence="14">
        <text>an aldehyde + NAD(+) + H2O = a carboxylate + NADH + 2 H(+)</text>
        <dbReference type="Rhea" id="RHEA:16185"/>
        <dbReference type="ChEBI" id="CHEBI:15377"/>
        <dbReference type="ChEBI" id="CHEBI:15378"/>
        <dbReference type="ChEBI" id="CHEBI:17478"/>
        <dbReference type="ChEBI" id="CHEBI:29067"/>
        <dbReference type="ChEBI" id="CHEBI:57540"/>
        <dbReference type="ChEBI" id="CHEBI:57945"/>
        <dbReference type="EC" id="1.2.1.5"/>
    </reaction>
</comment>
<dbReference type="FunFam" id="3.40.605.10:FF:000004">
    <property type="entry name" value="Aldehyde dehydrogenase"/>
    <property type="match status" value="1"/>
</dbReference>
<dbReference type="EC" id="1.2.1.5" evidence="9"/>
<dbReference type="InterPro" id="IPR016162">
    <property type="entry name" value="Ald_DH_N"/>
</dbReference>
<evidence type="ECO:0000256" key="7">
    <source>
        <dbReference type="ARBA" id="ARBA00023027"/>
    </source>
</evidence>
<dbReference type="GO" id="GO:0004028">
    <property type="term" value="F:3-chloroallyl aldehyde dehydrogenase activity"/>
    <property type="evidence" value="ECO:0007669"/>
    <property type="project" value="TreeGrafter"/>
</dbReference>
<comment type="similarity">
    <text evidence="2 16">Belongs to the aldehyde dehydrogenase family.</text>
</comment>
<evidence type="ECO:0000256" key="9">
    <source>
        <dbReference type="ARBA" id="ARBA00038982"/>
    </source>
</evidence>
<keyword evidence="8" id="KW-0443">Lipid metabolism</keyword>
<dbReference type="GO" id="GO:0004029">
    <property type="term" value="F:aldehyde dehydrogenase (NAD+) activity"/>
    <property type="evidence" value="ECO:0007669"/>
    <property type="project" value="TreeGrafter"/>
</dbReference>
<comment type="subunit">
    <text evidence="3">Homodimer.</text>
</comment>
<evidence type="ECO:0000256" key="6">
    <source>
        <dbReference type="ARBA" id="ARBA00023002"/>
    </source>
</evidence>
<dbReference type="PROSITE" id="PS00070">
    <property type="entry name" value="ALDEHYDE_DEHYDR_CYS"/>
    <property type="match status" value="1"/>
</dbReference>
<evidence type="ECO:0000256" key="4">
    <source>
        <dbReference type="ARBA" id="ARBA00022490"/>
    </source>
</evidence>
<feature type="active site" evidence="15">
    <location>
        <position position="222"/>
    </location>
</feature>
<dbReference type="Pfam" id="PF00171">
    <property type="entry name" value="Aldedh"/>
    <property type="match status" value="1"/>
</dbReference>
<evidence type="ECO:0000313" key="20">
    <source>
        <dbReference type="Proteomes" id="UP000028990"/>
    </source>
</evidence>
<dbReference type="InterPro" id="IPR016161">
    <property type="entry name" value="Ald_DH/histidinol_DH"/>
</dbReference>
<evidence type="ECO:0000259" key="18">
    <source>
        <dbReference type="Pfam" id="PF00171"/>
    </source>
</evidence>
<organism evidence="19 20">
    <name type="scientific">Fukomys damarensis</name>
    <name type="common">Damaraland mole rat</name>
    <name type="synonym">Cryptomys damarensis</name>
    <dbReference type="NCBI Taxonomy" id="885580"/>
    <lineage>
        <taxon>Eukaryota</taxon>
        <taxon>Metazoa</taxon>
        <taxon>Chordata</taxon>
        <taxon>Craniata</taxon>
        <taxon>Vertebrata</taxon>
        <taxon>Euteleostomi</taxon>
        <taxon>Mammalia</taxon>
        <taxon>Eutheria</taxon>
        <taxon>Euarchontoglires</taxon>
        <taxon>Glires</taxon>
        <taxon>Rodentia</taxon>
        <taxon>Hystricomorpha</taxon>
        <taxon>Bathyergidae</taxon>
        <taxon>Fukomys</taxon>
    </lineage>
</organism>
<reference evidence="19 20" key="1">
    <citation type="submission" date="2013-11" db="EMBL/GenBank/DDBJ databases">
        <title>The Damaraland mole rat (Fukomys damarensis) genome and evolution of African mole rats.</title>
        <authorList>
            <person name="Gladyshev V.N."/>
            <person name="Fang X."/>
        </authorList>
    </citation>
    <scope>NUCLEOTIDE SEQUENCE [LARGE SCALE GENOMIC DNA]</scope>
    <source>
        <tissue evidence="19">Liver</tissue>
    </source>
</reference>
<protein>
    <recommendedName>
        <fullName evidence="10">Aldehyde dehydrogenase, dimeric NADP-preferring</fullName>
        <ecNumber evidence="9">1.2.1.5</ecNumber>
    </recommendedName>
    <alternativeName>
        <fullName evidence="11">Aldehyde dehydrogenase family 3 member A1</fullName>
    </alternativeName>
</protein>
<dbReference type="EMBL" id="KN121611">
    <property type="protein sequence ID" value="KFO35936.1"/>
    <property type="molecule type" value="Genomic_DNA"/>
</dbReference>
<evidence type="ECO:0000256" key="11">
    <source>
        <dbReference type="ARBA" id="ARBA00041267"/>
    </source>
</evidence>
<dbReference type="SUPFAM" id="SSF53720">
    <property type="entry name" value="ALDH-like"/>
    <property type="match status" value="1"/>
</dbReference>
<evidence type="ECO:0000256" key="3">
    <source>
        <dbReference type="ARBA" id="ARBA00011738"/>
    </source>
</evidence>
<evidence type="ECO:0000256" key="5">
    <source>
        <dbReference type="ARBA" id="ARBA00022857"/>
    </source>
</evidence>
<dbReference type="Gene3D" id="3.40.309.10">
    <property type="entry name" value="Aldehyde Dehydrogenase, Chain A, domain 2"/>
    <property type="match status" value="1"/>
</dbReference>
<evidence type="ECO:0000256" key="2">
    <source>
        <dbReference type="ARBA" id="ARBA00009986"/>
    </source>
</evidence>
<dbReference type="GO" id="GO:0005737">
    <property type="term" value="C:cytoplasm"/>
    <property type="evidence" value="ECO:0007669"/>
    <property type="project" value="UniProtKB-SubCell"/>
</dbReference>
<dbReference type="InterPro" id="IPR012394">
    <property type="entry name" value="Aldehyde_DH_NAD(P)"/>
</dbReference>
<feature type="region of interest" description="Disordered" evidence="17">
    <location>
        <begin position="593"/>
        <end position="626"/>
    </location>
</feature>
<name>A0A091EK69_FUKDA</name>
<feature type="compositionally biased region" description="Low complexity" evidence="17">
    <location>
        <begin position="531"/>
        <end position="541"/>
    </location>
</feature>
<dbReference type="eggNOG" id="KOG2456">
    <property type="taxonomic scope" value="Eukaryota"/>
</dbReference>
<comment type="catalytic activity">
    <reaction evidence="13">
        <text>octanal + NAD(+) + H2O = octanoate + NADH + 2 H(+)</text>
        <dbReference type="Rhea" id="RHEA:44100"/>
        <dbReference type="ChEBI" id="CHEBI:15377"/>
        <dbReference type="ChEBI" id="CHEBI:15378"/>
        <dbReference type="ChEBI" id="CHEBI:17935"/>
        <dbReference type="ChEBI" id="CHEBI:25646"/>
        <dbReference type="ChEBI" id="CHEBI:57540"/>
        <dbReference type="ChEBI" id="CHEBI:57945"/>
    </reaction>
</comment>
<dbReference type="AlphaFoldDB" id="A0A091EK69"/>
<keyword evidence="5" id="KW-0521">NADP</keyword>
<dbReference type="STRING" id="885580.ENSFDAP00000011047"/>
<keyword evidence="4" id="KW-0963">Cytoplasm</keyword>
<dbReference type="InterPro" id="IPR016160">
    <property type="entry name" value="Ald_DH_CS_CYS"/>
</dbReference>
<dbReference type="GO" id="GO:0006629">
    <property type="term" value="P:lipid metabolic process"/>
    <property type="evidence" value="ECO:0007669"/>
    <property type="project" value="UniProtKB-KW"/>
</dbReference>
<dbReference type="InterPro" id="IPR016163">
    <property type="entry name" value="Ald_DH_C"/>
</dbReference>
<evidence type="ECO:0000256" key="14">
    <source>
        <dbReference type="ARBA" id="ARBA00049219"/>
    </source>
</evidence>
<comment type="function">
    <text evidence="12">ALDHs play a major role in the detoxification of alcohol-derived acetaldehyde. They are involved in the metabolism of corticosteroids, biogenic amines, neurotransmitters, and lipid peroxidation. Oxidizes medium and long chain aldehydes into non-toxic fatty acids. Preferentially oxidizes aromatic aldehyde substrates. Comprises about 50 percent of corneal epithelial soluble proteins. May play a role in preventing corneal damage caused by ultraviolet light.</text>
</comment>
<dbReference type="Proteomes" id="UP000028990">
    <property type="component" value="Unassembled WGS sequence"/>
</dbReference>
<sequence length="677" mass="74665">MPEGKVKVATGTMNKISQVVKQVRAVFNSGQTRPLQFRIRQLEALQRMIKERGPDLTGALAADLNKNEWTSYYEEIVYVLEEIEHTIKNLPEWAADEPVEKTPQTQRDESYTHSEPLGVVLIIGTWNYPFNITIQPMVGAIAAGNAVVLKPSELSENMANLLATVIPQYLDKDLHPVINGGVPETTEVLKERFDHILFTGSTAVGKIVMTAAAKHLTPVTLELGGKSPCSVDEDCDLDMACRRITWDKFMNSGQTCVAPDYILCDPMIQNQIVEKLKKSLNEFYGEDAKKSSDYGRIINARHFQRVMGLIKGQKVAHGHTGGKSLPLHRAQWHGAYHGKKSFETFSHRHSCLVRSLQNDEAHKVRNLRLGVMSLGQDLTVPVKGATAQEHLLFADTTVAPHQELLTAGHAQPLEEKALRSKGVSCVFQREESEHKQEVGGTLLRKINQKIHHLRRRLRGLLKQEKEDLEGYNHVTYFHLHPTDQNMAHRAEKNGNHSADSLAELCSVSTVQAGPAHTGMEPLEQDFPGRNSRSSSSAPDSSLEWNSQIDFIEELLLDQLEPPELPEAEPQDEEDGGMSLCICGPVVPALDHAEVPPADLVPPPPAAPSAALAPQQEPAPGSPAPPAAELELLAPQQGSSLELHLRSALDPHLPFPCLTDLVIIVLIAALTSRRQVND</sequence>
<dbReference type="PANTHER" id="PTHR43570">
    <property type="entry name" value="ALDEHYDE DEHYDROGENASE"/>
    <property type="match status" value="1"/>
</dbReference>
<dbReference type="PROSITE" id="PS00687">
    <property type="entry name" value="ALDEHYDE_DEHYDR_GLU"/>
    <property type="match status" value="1"/>
</dbReference>
<accession>A0A091EK69</accession>
<evidence type="ECO:0000256" key="13">
    <source>
        <dbReference type="ARBA" id="ARBA00048806"/>
    </source>
</evidence>
<evidence type="ECO:0000256" key="16">
    <source>
        <dbReference type="RuleBase" id="RU003345"/>
    </source>
</evidence>
<feature type="compositionally biased region" description="Low complexity" evidence="17">
    <location>
        <begin position="607"/>
        <end position="618"/>
    </location>
</feature>
<comment type="subcellular location">
    <subcellularLocation>
        <location evidence="1">Cytoplasm</location>
    </subcellularLocation>
</comment>
<evidence type="ECO:0000256" key="17">
    <source>
        <dbReference type="SAM" id="MobiDB-lite"/>
    </source>
</evidence>
<evidence type="ECO:0000256" key="15">
    <source>
        <dbReference type="PROSITE-ProRule" id="PRU10007"/>
    </source>
</evidence>
<evidence type="ECO:0000313" key="19">
    <source>
        <dbReference type="EMBL" id="KFO35936.1"/>
    </source>
</evidence>
<proteinExistence type="inferred from homology"/>
<dbReference type="InterPro" id="IPR029510">
    <property type="entry name" value="Ald_DH_CS_GLU"/>
</dbReference>
<evidence type="ECO:0000256" key="8">
    <source>
        <dbReference type="ARBA" id="ARBA00023098"/>
    </source>
</evidence>
<evidence type="ECO:0000256" key="1">
    <source>
        <dbReference type="ARBA" id="ARBA00004496"/>
    </source>
</evidence>
<evidence type="ECO:0000256" key="12">
    <source>
        <dbReference type="ARBA" id="ARBA00045468"/>
    </source>
</evidence>
<feature type="domain" description="Aldehyde dehydrogenase" evidence="18">
    <location>
        <begin position="7"/>
        <end position="323"/>
    </location>
</feature>
<keyword evidence="20" id="KW-1185">Reference proteome</keyword>